<name>A0ABT5XAP0_9EURY</name>
<protein>
    <recommendedName>
        <fullName evidence="3">CARDB domain-containing protein</fullName>
    </recommendedName>
</protein>
<accession>A0ABT5XAP0</accession>
<evidence type="ECO:0008006" key="3">
    <source>
        <dbReference type="Google" id="ProtNLM"/>
    </source>
</evidence>
<gene>
    <name evidence="1" type="ORF">P0O15_10780</name>
</gene>
<evidence type="ECO:0000313" key="1">
    <source>
        <dbReference type="EMBL" id="MDF0591642.1"/>
    </source>
</evidence>
<proteinExistence type="predicted"/>
<dbReference type="Proteomes" id="UP001220010">
    <property type="component" value="Unassembled WGS sequence"/>
</dbReference>
<sequence>MKRILMLGISMAIAVVILSGTTLGSPLNVVGGASPINAAPGNSNSAALVISVTDQNGNAVSGLIPSNFKVDVTIAAPGGALVDITRADEAARAPGFYIVEIVPTTYQGTQYTWKAGVYLFSVTVDRGAYRGQTVIPLDLCNICTVSGAGRVSDVVGVRAPDLTLPSAEVVGTLTPAARLPDLIVTEVVPGTPSFEEDGRAANLPLKVTIKNVGGATDKDFKTSVDVIVGSGARYVRPFSVPGQTDIWYPWKEGLGAGEEATFTGNLNIRAPLGEVLYNQEAKIMVFVDSCSGDEFMPDYCRVQETNEINNEKEVSVRLTQMIQAVRGAQLQQFQAIPLARVS</sequence>
<comment type="caution">
    <text evidence="1">The sequence shown here is derived from an EMBL/GenBank/DDBJ whole genome shotgun (WGS) entry which is preliminary data.</text>
</comment>
<reference evidence="1 2" key="1">
    <citation type="submission" date="2023-03" db="EMBL/GenBank/DDBJ databases">
        <title>WGS of Methanotrichaceae archaeon Mx.</title>
        <authorList>
            <person name="Sorokin D.Y."/>
            <person name="Merkel A.Y."/>
        </authorList>
    </citation>
    <scope>NUCLEOTIDE SEQUENCE [LARGE SCALE GENOMIC DNA]</scope>
    <source>
        <strain evidence="1 2">Mx</strain>
    </source>
</reference>
<dbReference type="Gene3D" id="2.60.40.10">
    <property type="entry name" value="Immunoglobulins"/>
    <property type="match status" value="2"/>
</dbReference>
<dbReference type="InterPro" id="IPR013783">
    <property type="entry name" value="Ig-like_fold"/>
</dbReference>
<keyword evidence="2" id="KW-1185">Reference proteome</keyword>
<evidence type="ECO:0000313" key="2">
    <source>
        <dbReference type="Proteomes" id="UP001220010"/>
    </source>
</evidence>
<organism evidence="1 2">
    <name type="scientific">Candidatus Methanocrinis natronophilus</name>
    <dbReference type="NCBI Taxonomy" id="3033396"/>
    <lineage>
        <taxon>Archaea</taxon>
        <taxon>Methanobacteriati</taxon>
        <taxon>Methanobacteriota</taxon>
        <taxon>Stenosarchaea group</taxon>
        <taxon>Methanomicrobia</taxon>
        <taxon>Methanotrichales</taxon>
        <taxon>Methanotrichaceae</taxon>
        <taxon>Methanocrinis</taxon>
    </lineage>
</organism>
<dbReference type="EMBL" id="JARFPK010000052">
    <property type="protein sequence ID" value="MDF0591642.1"/>
    <property type="molecule type" value="Genomic_DNA"/>
</dbReference>